<accession>A0ABS9MF21</accession>
<evidence type="ECO:0000313" key="2">
    <source>
        <dbReference type="EMBL" id="MCG4529071.1"/>
    </source>
</evidence>
<keyword evidence="3" id="KW-1185">Reference proteome</keyword>
<evidence type="ECO:0000259" key="1">
    <source>
        <dbReference type="Pfam" id="PF14194"/>
    </source>
</evidence>
<dbReference type="Pfam" id="PF14194">
    <property type="entry name" value="Cys_rich_VLP"/>
    <property type="match status" value="1"/>
</dbReference>
<feature type="domain" description="Cysteine-rich VLP" evidence="1">
    <location>
        <begin position="19"/>
        <end position="72"/>
    </location>
</feature>
<dbReference type="RefSeq" id="WP_238075289.1">
    <property type="nucleotide sequence ID" value="NZ_JAKNJB010000058.1"/>
</dbReference>
<gene>
    <name evidence="2" type="ORF">L0P79_18725</name>
</gene>
<dbReference type="Proteomes" id="UP001200313">
    <property type="component" value="Unassembled WGS sequence"/>
</dbReference>
<proteinExistence type="predicted"/>
<evidence type="ECO:0000313" key="3">
    <source>
        <dbReference type="Proteomes" id="UP001200313"/>
    </source>
</evidence>
<dbReference type="EMBL" id="JAKNJB010000058">
    <property type="protein sequence ID" value="MCG4529071.1"/>
    <property type="molecule type" value="Genomic_DNA"/>
</dbReference>
<dbReference type="InterPro" id="IPR025973">
    <property type="entry name" value="Cys_rich_VLP_dom"/>
</dbReference>
<reference evidence="2 3" key="1">
    <citation type="submission" date="2022-01" db="EMBL/GenBank/DDBJ databases">
        <title>Collection of gut derived symbiotic bacterial strains cultured from healthy donors.</title>
        <authorList>
            <person name="Lin H."/>
            <person name="Kohout C."/>
            <person name="Waligurski E."/>
            <person name="Pamer E.G."/>
        </authorList>
    </citation>
    <scope>NUCLEOTIDE SEQUENCE [LARGE SCALE GENOMIC DNA]</scope>
    <source>
        <strain evidence="2 3">DFI.3.7</strain>
    </source>
</reference>
<comment type="caution">
    <text evidence="2">The sequence shown here is derived from an EMBL/GenBank/DDBJ whole genome shotgun (WGS) entry which is preliminary data.</text>
</comment>
<sequence>MKSEVTNTKYPANSLPRLTPGQARSVRKLTRQCCNNDNGNCLLLDDGDPCVCPQAISYTLICKHFRRGVLPLEPELEDEILRPKGTRRCKVCGAFFLAGSGRAKYCAECAVEVHRKQKAAHARKKRSGVDN</sequence>
<name>A0ABS9MF21_9FIRM</name>
<protein>
    <submittedName>
        <fullName evidence="2">Cysteine-rich VLP domain-containing protein</fullName>
    </submittedName>
</protein>
<organism evidence="2 3">
    <name type="scientific">Intestinimonas massiliensis</name>
    <name type="common">ex Afouda et al. 2020</name>
    <dbReference type="NCBI Taxonomy" id="1673721"/>
    <lineage>
        <taxon>Bacteria</taxon>
        <taxon>Bacillati</taxon>
        <taxon>Bacillota</taxon>
        <taxon>Clostridia</taxon>
        <taxon>Eubacteriales</taxon>
        <taxon>Intestinimonas</taxon>
    </lineage>
</organism>